<keyword evidence="1" id="KW-0812">Transmembrane</keyword>
<accession>A0A3D8IGZ3</accession>
<dbReference type="AlphaFoldDB" id="A0A3D8IGZ3"/>
<keyword evidence="3" id="KW-1185">Reference proteome</keyword>
<dbReference type="InterPro" id="IPR011990">
    <property type="entry name" value="TPR-like_helical_dom_sf"/>
</dbReference>
<sequence length="360" mass="42002">MDFLESIEYRDPLFGIMIFIFLIGLVSLFAYYWNYLIGKRQQDSLSRFIESFDYIGFDKEAQEFLALSPNPTPSLLFMAKMYQKSANYEKAIRLYVALLDSIQNPVDKVPILESLGLVYEKAGFPLRAKEIYLEILHYFPRNPLVLKSLIRTYEKLSLFKDALSALGCLEELQGDMGLYRRYLKTKILISSQKKSEETSHKLLIILREEPLLARLVLGFLKDFYPALFWESLMRIPKETLLDLQDILWNLKSEAIPQSLIKELQSIPTNPQNRILKDIFEAKGILPLSFSQKETFELETICLLRTHKSFQGDLGFNYQCKSCKATTPLTFEHCPHCEELLTLKTFVFLKEKQDETRYSFL</sequence>
<protein>
    <submittedName>
        <fullName evidence="2">Tetratricopeptide repeat protein</fullName>
    </submittedName>
</protein>
<comment type="caution">
    <text evidence="2">The sequence shown here is derived from an EMBL/GenBank/DDBJ whole genome shotgun (WGS) entry which is preliminary data.</text>
</comment>
<dbReference type="Proteomes" id="UP000256650">
    <property type="component" value="Unassembled WGS sequence"/>
</dbReference>
<dbReference type="SUPFAM" id="SSF48452">
    <property type="entry name" value="TPR-like"/>
    <property type="match status" value="1"/>
</dbReference>
<proteinExistence type="predicted"/>
<dbReference type="EMBL" id="NXLS01000001">
    <property type="protein sequence ID" value="RDU64472.1"/>
    <property type="molecule type" value="Genomic_DNA"/>
</dbReference>
<evidence type="ECO:0000256" key="1">
    <source>
        <dbReference type="SAM" id="Phobius"/>
    </source>
</evidence>
<evidence type="ECO:0000313" key="2">
    <source>
        <dbReference type="EMBL" id="RDU64472.1"/>
    </source>
</evidence>
<reference evidence="2 3" key="1">
    <citation type="submission" date="2018-04" db="EMBL/GenBank/DDBJ databases">
        <title>Novel Campyloabacter and Helicobacter Species and Strains.</title>
        <authorList>
            <person name="Mannion A.J."/>
            <person name="Shen Z."/>
            <person name="Fox J.G."/>
        </authorList>
    </citation>
    <scope>NUCLEOTIDE SEQUENCE [LARGE SCALE GENOMIC DNA]</scope>
    <source>
        <strain evidence="2 3">MIT 99-5101</strain>
    </source>
</reference>
<name>A0A3D8IGZ3_9HELI</name>
<keyword evidence="1" id="KW-1133">Transmembrane helix</keyword>
<dbReference type="Gene3D" id="1.25.40.10">
    <property type="entry name" value="Tetratricopeptide repeat domain"/>
    <property type="match status" value="1"/>
</dbReference>
<dbReference type="OrthoDB" id="5362770at2"/>
<feature type="transmembrane region" description="Helical" evidence="1">
    <location>
        <begin position="12"/>
        <end position="33"/>
    </location>
</feature>
<organism evidence="2 3">
    <name type="scientific">Helicobacter ganmani</name>
    <dbReference type="NCBI Taxonomy" id="60246"/>
    <lineage>
        <taxon>Bacteria</taxon>
        <taxon>Pseudomonadati</taxon>
        <taxon>Campylobacterota</taxon>
        <taxon>Epsilonproteobacteria</taxon>
        <taxon>Campylobacterales</taxon>
        <taxon>Helicobacteraceae</taxon>
        <taxon>Helicobacter</taxon>
    </lineage>
</organism>
<keyword evidence="1" id="KW-0472">Membrane</keyword>
<evidence type="ECO:0000313" key="3">
    <source>
        <dbReference type="Proteomes" id="UP000256650"/>
    </source>
</evidence>
<gene>
    <name evidence="2" type="ORF">CQA43_01330</name>
</gene>